<sequence length="515" mass="56933">MSFVVRNFQKYFLSEKPITPPGIASVSDLNLSFDVKQSFQKLKNYEFTKTEILHYGFLSLVIVFAFVIAPAPFVLKFLAACLFVLILSVPLTSQFFLNALPILAWLALFFVTGKIPADVRPPISVQTLPAIETIFYGDNLSDVLATYTASVLDILAWVPYGLIHFAFPFVLAGLLFLFGPPTCLRAYAFAFGYMNLFGVLVQIMFPAAPPWYKIINGLSPANYSMGGSPGGLARIDTLLGVDMYTSTFTNAPVPFGAFPSLHSGCATMETMFLSYLFPKFAIVWWGYTMWLWWCTMYLTHHYFIDLIAGACLTFMVYTYTKYNHLPVLDTNKFCRWSYAEITKPDIHLIDPLSSNTYEHLNSNMDDLENNYVTRDNPNEEFEMSSLVSRSSVSSSRLSLNLASPRSMNARNSANINGPPILNTTFDVDAMGSSAPPSAISSIYDPAQTNGGSPSVLSFGTLGTSPATSVFDSTAHGSRGRGDDDNVSITSSKTSIDLNFDRAHAQNLFKSPGKRD</sequence>
<evidence type="ECO:0000256" key="3">
    <source>
        <dbReference type="ARBA" id="ARBA00022989"/>
    </source>
</evidence>
<comment type="caution">
    <text evidence="7">The sequence shown here is derived from an EMBL/GenBank/DDBJ whole genome shotgun (WGS) entry which is preliminary data.</text>
</comment>
<dbReference type="Proteomes" id="UP001360560">
    <property type="component" value="Unassembled WGS sequence"/>
</dbReference>
<feature type="transmembrane region" description="Helical" evidence="5">
    <location>
        <begin position="77"/>
        <end position="110"/>
    </location>
</feature>
<gene>
    <name evidence="7" type="ORF">DASC09_010580</name>
</gene>
<feature type="transmembrane region" description="Helical" evidence="5">
    <location>
        <begin position="272"/>
        <end position="293"/>
    </location>
</feature>
<protein>
    <submittedName>
        <fullName evidence="7">Inositol phosphorylceramide synthase</fullName>
    </submittedName>
</protein>
<keyword evidence="8" id="KW-1185">Reference proteome</keyword>
<evidence type="ECO:0000313" key="8">
    <source>
        <dbReference type="Proteomes" id="UP001360560"/>
    </source>
</evidence>
<evidence type="ECO:0000313" key="7">
    <source>
        <dbReference type="EMBL" id="GMM33733.1"/>
    </source>
</evidence>
<dbReference type="GO" id="GO:0030148">
    <property type="term" value="P:sphingolipid biosynthetic process"/>
    <property type="evidence" value="ECO:0007669"/>
    <property type="project" value="TreeGrafter"/>
</dbReference>
<name>A0AAV5QHV1_9ASCO</name>
<evidence type="ECO:0000256" key="1">
    <source>
        <dbReference type="ARBA" id="ARBA00004141"/>
    </source>
</evidence>
<dbReference type="PANTHER" id="PTHR31310:SF11">
    <property type="entry name" value="INOSITOL PHOSPHORYLCERAMIDE SYNTHASE CATALYTIC SUBUNIT AUR1"/>
    <property type="match status" value="1"/>
</dbReference>
<reference evidence="7 8" key="1">
    <citation type="journal article" date="2023" name="Elife">
        <title>Identification of key yeast species and microbe-microbe interactions impacting larval growth of Drosophila in the wild.</title>
        <authorList>
            <person name="Mure A."/>
            <person name="Sugiura Y."/>
            <person name="Maeda R."/>
            <person name="Honda K."/>
            <person name="Sakurai N."/>
            <person name="Takahashi Y."/>
            <person name="Watada M."/>
            <person name="Katoh T."/>
            <person name="Gotoh A."/>
            <person name="Gotoh Y."/>
            <person name="Taniguchi I."/>
            <person name="Nakamura K."/>
            <person name="Hayashi T."/>
            <person name="Katayama T."/>
            <person name="Uemura T."/>
            <person name="Hattori Y."/>
        </authorList>
    </citation>
    <scope>NUCLEOTIDE SEQUENCE [LARGE SCALE GENOMIC DNA]</scope>
    <source>
        <strain evidence="7 8">SC-9</strain>
    </source>
</reference>
<evidence type="ECO:0000256" key="5">
    <source>
        <dbReference type="SAM" id="Phobius"/>
    </source>
</evidence>
<dbReference type="Pfam" id="PF14378">
    <property type="entry name" value="PAP2_3"/>
    <property type="match status" value="1"/>
</dbReference>
<feature type="transmembrane region" description="Helical" evidence="5">
    <location>
        <begin position="184"/>
        <end position="205"/>
    </location>
</feature>
<organism evidence="7 8">
    <name type="scientific">Saccharomycopsis crataegensis</name>
    <dbReference type="NCBI Taxonomy" id="43959"/>
    <lineage>
        <taxon>Eukaryota</taxon>
        <taxon>Fungi</taxon>
        <taxon>Dikarya</taxon>
        <taxon>Ascomycota</taxon>
        <taxon>Saccharomycotina</taxon>
        <taxon>Saccharomycetes</taxon>
        <taxon>Saccharomycopsidaceae</taxon>
        <taxon>Saccharomycopsis</taxon>
    </lineage>
</organism>
<keyword evidence="4 5" id="KW-0472">Membrane</keyword>
<dbReference type="Gene3D" id="1.20.144.10">
    <property type="entry name" value="Phosphatidic acid phosphatase type 2/haloperoxidase"/>
    <property type="match status" value="1"/>
</dbReference>
<comment type="subcellular location">
    <subcellularLocation>
        <location evidence="1">Membrane</location>
        <topology evidence="1">Multi-pass membrane protein</topology>
    </subcellularLocation>
</comment>
<accession>A0AAV5QHV1</accession>
<dbReference type="SMART" id="SM00014">
    <property type="entry name" value="acidPPc"/>
    <property type="match status" value="1"/>
</dbReference>
<dbReference type="GO" id="GO:0016020">
    <property type="term" value="C:membrane"/>
    <property type="evidence" value="ECO:0007669"/>
    <property type="project" value="UniProtKB-SubCell"/>
</dbReference>
<dbReference type="InterPro" id="IPR000326">
    <property type="entry name" value="PAP2/HPO"/>
</dbReference>
<feature type="transmembrane region" description="Helical" evidence="5">
    <location>
        <begin position="52"/>
        <end position="71"/>
    </location>
</feature>
<evidence type="ECO:0000259" key="6">
    <source>
        <dbReference type="SMART" id="SM00014"/>
    </source>
</evidence>
<dbReference type="CDD" id="cd03386">
    <property type="entry name" value="PAP2_Aur1_like"/>
    <property type="match status" value="1"/>
</dbReference>
<dbReference type="PANTHER" id="PTHR31310">
    <property type="match status" value="1"/>
</dbReference>
<dbReference type="GO" id="GO:0070916">
    <property type="term" value="C:inositol phosphoceramide synthase complex"/>
    <property type="evidence" value="ECO:0007669"/>
    <property type="project" value="TreeGrafter"/>
</dbReference>
<feature type="transmembrane region" description="Helical" evidence="5">
    <location>
        <begin position="299"/>
        <end position="319"/>
    </location>
</feature>
<dbReference type="InterPro" id="IPR052185">
    <property type="entry name" value="IPC_Synthase-Related"/>
</dbReference>
<dbReference type="AlphaFoldDB" id="A0AAV5QHV1"/>
<proteinExistence type="predicted"/>
<dbReference type="EMBL" id="BTFZ01000002">
    <property type="protein sequence ID" value="GMM33733.1"/>
    <property type="molecule type" value="Genomic_DNA"/>
</dbReference>
<dbReference type="GO" id="GO:0006676">
    <property type="term" value="P:mannosyl diphosphorylinositol ceramide metabolic process"/>
    <property type="evidence" value="ECO:0007669"/>
    <property type="project" value="TreeGrafter"/>
</dbReference>
<dbReference type="InterPro" id="IPR026841">
    <property type="entry name" value="Aur1/Ipt1"/>
</dbReference>
<feature type="transmembrane region" description="Helical" evidence="5">
    <location>
        <begin position="154"/>
        <end position="178"/>
    </location>
</feature>
<dbReference type="GeneID" id="90071712"/>
<evidence type="ECO:0000256" key="4">
    <source>
        <dbReference type="ARBA" id="ARBA00023136"/>
    </source>
</evidence>
<keyword evidence="2 5" id="KW-0812">Transmembrane</keyword>
<feature type="domain" description="Phosphatidic acid phosphatase type 2/haloperoxidase" evidence="6">
    <location>
        <begin position="184"/>
        <end position="321"/>
    </location>
</feature>
<dbReference type="RefSeq" id="XP_064850733.1">
    <property type="nucleotide sequence ID" value="XM_064994661.1"/>
</dbReference>
<keyword evidence="3 5" id="KW-1133">Transmembrane helix</keyword>
<evidence type="ECO:0000256" key="2">
    <source>
        <dbReference type="ARBA" id="ARBA00022692"/>
    </source>
</evidence>